<accession>A0A8J6HQT1</accession>
<evidence type="ECO:0000313" key="3">
    <source>
        <dbReference type="Proteomes" id="UP000719412"/>
    </source>
</evidence>
<sequence length="170" mass="18752">MVLKSKLVSMTGEKTKLFLNKLPRYFFSFGSAAGNSLGAGSKGKVNLTQNDKEKGRQDPPAALRREYPDPIFSTLVLLFSGGVKGCSRLWSFSPEQRSNGKKEYGKRDEREGRDSQRSGISAQVEVPRYTNGNYGNGTENHSTFGSGYRRLRPDTEIGDVQATMAAKCTQ</sequence>
<dbReference type="EMBL" id="JABDTM020018517">
    <property type="protein sequence ID" value="KAH0817968.1"/>
    <property type="molecule type" value="Genomic_DNA"/>
</dbReference>
<keyword evidence="3" id="KW-1185">Reference proteome</keyword>
<feature type="compositionally biased region" description="Basic and acidic residues" evidence="1">
    <location>
        <begin position="50"/>
        <end position="65"/>
    </location>
</feature>
<feature type="compositionally biased region" description="Low complexity" evidence="1">
    <location>
        <begin position="129"/>
        <end position="138"/>
    </location>
</feature>
<proteinExistence type="predicted"/>
<protein>
    <submittedName>
        <fullName evidence="2">Uncharacterized protein</fullName>
    </submittedName>
</protein>
<dbReference type="Proteomes" id="UP000719412">
    <property type="component" value="Unassembled WGS sequence"/>
</dbReference>
<reference evidence="2" key="2">
    <citation type="submission" date="2021-08" db="EMBL/GenBank/DDBJ databases">
        <authorList>
            <person name="Eriksson T."/>
        </authorList>
    </citation>
    <scope>NUCLEOTIDE SEQUENCE</scope>
    <source>
        <strain evidence="2">Stoneville</strain>
        <tissue evidence="2">Whole head</tissue>
    </source>
</reference>
<feature type="region of interest" description="Disordered" evidence="1">
    <location>
        <begin position="91"/>
        <end position="147"/>
    </location>
</feature>
<gene>
    <name evidence="2" type="ORF">GEV33_004822</name>
</gene>
<dbReference type="AlphaFoldDB" id="A0A8J6HQT1"/>
<reference evidence="2" key="1">
    <citation type="journal article" date="2020" name="J Insects Food Feed">
        <title>The yellow mealworm (Tenebrio molitor) genome: a resource for the emerging insects as food and feed industry.</title>
        <authorList>
            <person name="Eriksson T."/>
            <person name="Andere A."/>
            <person name="Kelstrup H."/>
            <person name="Emery V."/>
            <person name="Picard C."/>
        </authorList>
    </citation>
    <scope>NUCLEOTIDE SEQUENCE</scope>
    <source>
        <strain evidence="2">Stoneville</strain>
        <tissue evidence="2">Whole head</tissue>
    </source>
</reference>
<name>A0A8J6HQT1_TENMO</name>
<evidence type="ECO:0000256" key="1">
    <source>
        <dbReference type="SAM" id="MobiDB-lite"/>
    </source>
</evidence>
<organism evidence="2 3">
    <name type="scientific">Tenebrio molitor</name>
    <name type="common">Yellow mealworm beetle</name>
    <dbReference type="NCBI Taxonomy" id="7067"/>
    <lineage>
        <taxon>Eukaryota</taxon>
        <taxon>Metazoa</taxon>
        <taxon>Ecdysozoa</taxon>
        <taxon>Arthropoda</taxon>
        <taxon>Hexapoda</taxon>
        <taxon>Insecta</taxon>
        <taxon>Pterygota</taxon>
        <taxon>Neoptera</taxon>
        <taxon>Endopterygota</taxon>
        <taxon>Coleoptera</taxon>
        <taxon>Polyphaga</taxon>
        <taxon>Cucujiformia</taxon>
        <taxon>Tenebrionidae</taxon>
        <taxon>Tenebrio</taxon>
    </lineage>
</organism>
<feature type="compositionally biased region" description="Basic and acidic residues" evidence="1">
    <location>
        <begin position="98"/>
        <end position="116"/>
    </location>
</feature>
<feature type="region of interest" description="Disordered" evidence="1">
    <location>
        <begin position="39"/>
        <end position="65"/>
    </location>
</feature>
<evidence type="ECO:0000313" key="2">
    <source>
        <dbReference type="EMBL" id="KAH0817968.1"/>
    </source>
</evidence>
<comment type="caution">
    <text evidence="2">The sequence shown here is derived from an EMBL/GenBank/DDBJ whole genome shotgun (WGS) entry which is preliminary data.</text>
</comment>